<gene>
    <name evidence="5" type="ORF">NPE20_11875</name>
</gene>
<dbReference type="Gene3D" id="3.20.20.80">
    <property type="entry name" value="Glycosidases"/>
    <property type="match status" value="1"/>
</dbReference>
<keyword evidence="6" id="KW-1185">Reference proteome</keyword>
<feature type="transmembrane region" description="Helical" evidence="4">
    <location>
        <begin position="41"/>
        <end position="60"/>
    </location>
</feature>
<dbReference type="InterPro" id="IPR017853">
    <property type="entry name" value="GH"/>
</dbReference>
<comment type="similarity">
    <text evidence="1">Belongs to the glycosyl hydrolase 25 family.</text>
</comment>
<sequence length="297" mass="34202">MPVNKNPIAAVKRKSVVKKPVAKKRVSVKKGKKQVGGFPKYTVILILLLILLSPFYYGYILKTASAGWRWVMDIGENPHYRTYKSFAIRIPSKYKIHGIDVSYAQGKIDWARVASMEEDSVHISFAFIKATEGLLKVDPYFKRNWREAPKVGIKCGAYHFLRPKKNGLWQARFFLQNVSMEKGDLPAVVDIERLDGTSPQAMRKELKAFLDHVEAKTKVRPIIYTGLSFYTDYLEDYFKDYPLWIAHYNREKLNISDDSGWKFWQHSETARVNGIGHAVDFDAFNGDSLTFQKLLIP</sequence>
<dbReference type="PANTHER" id="PTHR34135">
    <property type="entry name" value="LYSOZYME"/>
    <property type="match status" value="1"/>
</dbReference>
<keyword evidence="3" id="KW-0326">Glycosidase</keyword>
<dbReference type="InterPro" id="IPR018077">
    <property type="entry name" value="Glyco_hydro_fam25_subgr"/>
</dbReference>
<evidence type="ECO:0000313" key="5">
    <source>
        <dbReference type="EMBL" id="MCQ6958664.1"/>
    </source>
</evidence>
<keyword evidence="4" id="KW-0812">Transmembrane</keyword>
<dbReference type="GO" id="GO:0016787">
    <property type="term" value="F:hydrolase activity"/>
    <property type="evidence" value="ECO:0007669"/>
    <property type="project" value="UniProtKB-KW"/>
</dbReference>
<protein>
    <submittedName>
        <fullName evidence="5">Glycoside hydrolase family 25 protein</fullName>
    </submittedName>
</protein>
<dbReference type="SUPFAM" id="SSF51445">
    <property type="entry name" value="(Trans)glycosidases"/>
    <property type="match status" value="1"/>
</dbReference>
<dbReference type="PANTHER" id="PTHR34135:SF2">
    <property type="entry name" value="LYSOZYME"/>
    <property type="match status" value="1"/>
</dbReference>
<dbReference type="PROSITE" id="PS51904">
    <property type="entry name" value="GLYCOSYL_HYDROL_F25_2"/>
    <property type="match status" value="1"/>
</dbReference>
<evidence type="ECO:0000256" key="3">
    <source>
        <dbReference type="ARBA" id="ARBA00023295"/>
    </source>
</evidence>
<dbReference type="Proteomes" id="UP001204376">
    <property type="component" value="Unassembled WGS sequence"/>
</dbReference>
<evidence type="ECO:0000256" key="1">
    <source>
        <dbReference type="ARBA" id="ARBA00010646"/>
    </source>
</evidence>
<keyword evidence="4" id="KW-1133">Transmembrane helix</keyword>
<accession>A0ABT1T244</accession>
<dbReference type="SMART" id="SM00641">
    <property type="entry name" value="Glyco_25"/>
    <property type="match status" value="1"/>
</dbReference>
<dbReference type="Pfam" id="PF01183">
    <property type="entry name" value="Glyco_hydro_25"/>
    <property type="match status" value="1"/>
</dbReference>
<dbReference type="CDD" id="cd06524">
    <property type="entry name" value="GH25_YegX-like"/>
    <property type="match status" value="1"/>
</dbReference>
<reference evidence="5 6" key="1">
    <citation type="submission" date="2022-07" db="EMBL/GenBank/DDBJ databases">
        <title>Mucilaginibacter sp. JC4.</title>
        <authorList>
            <person name="Le V."/>
            <person name="Ko S.-R."/>
            <person name="Ahn C.-Y."/>
            <person name="Oh H.-M."/>
        </authorList>
    </citation>
    <scope>NUCLEOTIDE SEQUENCE [LARGE SCALE GENOMIC DNA]</scope>
    <source>
        <strain evidence="5 6">JC4</strain>
    </source>
</reference>
<keyword evidence="4" id="KW-0472">Membrane</keyword>
<dbReference type="RefSeq" id="WP_256538860.1">
    <property type="nucleotide sequence ID" value="NZ_JANHOH010000002.1"/>
</dbReference>
<dbReference type="EMBL" id="JANHOH010000002">
    <property type="protein sequence ID" value="MCQ6958664.1"/>
    <property type="molecule type" value="Genomic_DNA"/>
</dbReference>
<dbReference type="InterPro" id="IPR002053">
    <property type="entry name" value="Glyco_hydro_25"/>
</dbReference>
<organism evidence="5 6">
    <name type="scientific">Mucilaginibacter aquariorum</name>
    <dbReference type="NCBI Taxonomy" id="2967225"/>
    <lineage>
        <taxon>Bacteria</taxon>
        <taxon>Pseudomonadati</taxon>
        <taxon>Bacteroidota</taxon>
        <taxon>Sphingobacteriia</taxon>
        <taxon>Sphingobacteriales</taxon>
        <taxon>Sphingobacteriaceae</taxon>
        <taxon>Mucilaginibacter</taxon>
    </lineage>
</organism>
<evidence type="ECO:0000256" key="4">
    <source>
        <dbReference type="SAM" id="Phobius"/>
    </source>
</evidence>
<name>A0ABT1T244_9SPHI</name>
<comment type="caution">
    <text evidence="5">The sequence shown here is derived from an EMBL/GenBank/DDBJ whole genome shotgun (WGS) entry which is preliminary data.</text>
</comment>
<evidence type="ECO:0000256" key="2">
    <source>
        <dbReference type="ARBA" id="ARBA00022801"/>
    </source>
</evidence>
<evidence type="ECO:0000313" key="6">
    <source>
        <dbReference type="Proteomes" id="UP001204376"/>
    </source>
</evidence>
<keyword evidence="2 5" id="KW-0378">Hydrolase</keyword>
<proteinExistence type="inferred from homology"/>